<sequence>MALISDTFEGIGALVEDFGVPGLVVGVGAIVLAPVLGPTLVKVGKPAAKALVKGSILFYEKSRGTLAEAREALEDLVAESRAELAEAQERKLLEGSSGSSVQPEG</sequence>
<feature type="coiled-coil region" evidence="1">
    <location>
        <begin position="59"/>
        <end position="90"/>
    </location>
</feature>
<accession>E0U922</accession>
<dbReference type="HOGENOM" id="CLU_171738_1_0_3"/>
<dbReference type="Pfam" id="PF17195">
    <property type="entry name" value="DUF5132"/>
    <property type="match status" value="1"/>
</dbReference>
<gene>
    <name evidence="3" type="ordered locus">Cyan7822_4243</name>
</gene>
<dbReference type="AlphaFoldDB" id="E0U922"/>
<proteinExistence type="predicted"/>
<evidence type="ECO:0000256" key="1">
    <source>
        <dbReference type="SAM" id="Coils"/>
    </source>
</evidence>
<evidence type="ECO:0000313" key="4">
    <source>
        <dbReference type="Proteomes" id="UP000008206"/>
    </source>
</evidence>
<dbReference type="RefSeq" id="WP_013324224.1">
    <property type="nucleotide sequence ID" value="NC_014501.1"/>
</dbReference>
<feature type="transmembrane region" description="Helical" evidence="2">
    <location>
        <begin position="20"/>
        <end position="41"/>
    </location>
</feature>
<evidence type="ECO:0000256" key="2">
    <source>
        <dbReference type="SAM" id="Phobius"/>
    </source>
</evidence>
<organism evidence="3 4">
    <name type="scientific">Gloeothece verrucosa (strain PCC 7822)</name>
    <name type="common">Cyanothece sp. (strain PCC 7822)</name>
    <dbReference type="NCBI Taxonomy" id="497965"/>
    <lineage>
        <taxon>Bacteria</taxon>
        <taxon>Bacillati</taxon>
        <taxon>Cyanobacteriota</taxon>
        <taxon>Cyanophyceae</taxon>
        <taxon>Oscillatoriophycideae</taxon>
        <taxon>Chroococcales</taxon>
        <taxon>Aphanothecaceae</taxon>
        <taxon>Gloeothece</taxon>
        <taxon>Gloeothece verrucosa</taxon>
    </lineage>
</organism>
<dbReference type="STRING" id="497965.Cyan7822_4243"/>
<evidence type="ECO:0008006" key="5">
    <source>
        <dbReference type="Google" id="ProtNLM"/>
    </source>
</evidence>
<dbReference type="InterPro" id="IPR033456">
    <property type="entry name" value="DUF5132"/>
</dbReference>
<dbReference type="eggNOG" id="ENOG5031GCY">
    <property type="taxonomic scope" value="Bacteria"/>
</dbReference>
<evidence type="ECO:0000313" key="3">
    <source>
        <dbReference type="EMBL" id="ADN16161.1"/>
    </source>
</evidence>
<protein>
    <recommendedName>
        <fullName evidence="5">DUF5132 domain-containing protein</fullName>
    </recommendedName>
</protein>
<keyword evidence="2" id="KW-0472">Membrane</keyword>
<name>E0U922_GLOV7</name>
<dbReference type="Proteomes" id="UP000008206">
    <property type="component" value="Chromosome"/>
</dbReference>
<dbReference type="EMBL" id="CP002198">
    <property type="protein sequence ID" value="ADN16161.1"/>
    <property type="molecule type" value="Genomic_DNA"/>
</dbReference>
<dbReference type="OrthoDB" id="465439at2"/>
<keyword evidence="1" id="KW-0175">Coiled coil</keyword>
<reference evidence="4" key="1">
    <citation type="journal article" date="2011" name="MBio">
        <title>Novel metabolic attributes of the genus Cyanothece, comprising a group of unicellular nitrogen-fixing Cyanobacteria.</title>
        <authorList>
            <person name="Bandyopadhyay A."/>
            <person name="Elvitigala T."/>
            <person name="Welsh E."/>
            <person name="Stockel J."/>
            <person name="Liberton M."/>
            <person name="Min H."/>
            <person name="Sherman L.A."/>
            <person name="Pakrasi H.B."/>
        </authorList>
    </citation>
    <scope>NUCLEOTIDE SEQUENCE [LARGE SCALE GENOMIC DNA]</scope>
    <source>
        <strain evidence="4">PCC 7822</strain>
    </source>
</reference>
<keyword evidence="2" id="KW-0812">Transmembrane</keyword>
<dbReference type="KEGG" id="cyj:Cyan7822_4243"/>
<keyword evidence="2" id="KW-1133">Transmembrane helix</keyword>
<keyword evidence="4" id="KW-1185">Reference proteome</keyword>